<feature type="transmembrane region" description="Helical" evidence="1">
    <location>
        <begin position="377"/>
        <end position="399"/>
    </location>
</feature>
<keyword evidence="1" id="KW-0472">Membrane</keyword>
<feature type="transmembrane region" description="Helical" evidence="1">
    <location>
        <begin position="420"/>
        <end position="440"/>
    </location>
</feature>
<feature type="transmembrane region" description="Helical" evidence="1">
    <location>
        <begin position="230"/>
        <end position="247"/>
    </location>
</feature>
<name>A0ABP0J9L6_9DINO</name>
<proteinExistence type="predicted"/>
<feature type="transmembrane region" description="Helical" evidence="1">
    <location>
        <begin position="259"/>
        <end position="276"/>
    </location>
</feature>
<evidence type="ECO:0000313" key="3">
    <source>
        <dbReference type="Proteomes" id="UP001642484"/>
    </source>
</evidence>
<protein>
    <recommendedName>
        <fullName evidence="4">Transmembrane protein</fullName>
    </recommendedName>
</protein>
<organism evidence="2 3">
    <name type="scientific">Durusdinium trenchii</name>
    <dbReference type="NCBI Taxonomy" id="1381693"/>
    <lineage>
        <taxon>Eukaryota</taxon>
        <taxon>Sar</taxon>
        <taxon>Alveolata</taxon>
        <taxon>Dinophyceae</taxon>
        <taxon>Suessiales</taxon>
        <taxon>Symbiodiniaceae</taxon>
        <taxon>Durusdinium</taxon>
    </lineage>
</organism>
<accession>A0ABP0J9L6</accession>
<dbReference type="EMBL" id="CAXAMN010004781">
    <property type="protein sequence ID" value="CAK9011016.1"/>
    <property type="molecule type" value="Genomic_DNA"/>
</dbReference>
<comment type="caution">
    <text evidence="2">The sequence shown here is derived from an EMBL/GenBank/DDBJ whole genome shotgun (WGS) entry which is preliminary data.</text>
</comment>
<keyword evidence="1" id="KW-1133">Transmembrane helix</keyword>
<sequence>MKLSTHLKDTALLRGVGLVEILQSAGRHFRSSALSNSAEADVLYEKSMPVQRIDYFISHCWSDGRVGKVYALWIHSNLTPAMLISTVVATTCTVLCRVRILPVVTPASLDFSFFPWALLLGFSSFFLVLGCWQHVQKRFGSQAFYFLDKFCVHQTDLELKHAGVASFAAFVALSERVLVLWSPRYFERLWCMLEQEHAFNTEIAAFVKTHATDSKTALPLDFLPLQLAKLSFYLWLTGFLVHVAVQVNTTMNKPVPDIYFIAGTMLVAAYFQIDAFRQYAVDRSSLEQQLRSFSVQSAMCSDLQDRSTIEKTILGWFDTDDIEVCNRHIREVISDQVMASLGPAKHYPSHMLAPLFLLHIFVNADYASGTWYDVDTFWRVMGPLLGFGIWMLVMVPLSFRLAHGFSTKCRFRWGSVSGGCAEKVLVTLGWLGGWYVNYFFVGFQLVPAWLAILLLCMECLLFVLLQRASFRSCATW</sequence>
<keyword evidence="3" id="KW-1185">Reference proteome</keyword>
<feature type="transmembrane region" description="Helical" evidence="1">
    <location>
        <begin position="113"/>
        <end position="132"/>
    </location>
</feature>
<keyword evidence="1" id="KW-0812">Transmembrane</keyword>
<reference evidence="2 3" key="1">
    <citation type="submission" date="2024-02" db="EMBL/GenBank/DDBJ databases">
        <authorList>
            <person name="Chen Y."/>
            <person name="Shah S."/>
            <person name="Dougan E. K."/>
            <person name="Thang M."/>
            <person name="Chan C."/>
        </authorList>
    </citation>
    <scope>NUCLEOTIDE SEQUENCE [LARGE SCALE GENOMIC DNA]</scope>
</reference>
<feature type="transmembrane region" description="Helical" evidence="1">
    <location>
        <begin position="81"/>
        <end position="101"/>
    </location>
</feature>
<dbReference type="InterPro" id="IPR035897">
    <property type="entry name" value="Toll_tir_struct_dom_sf"/>
</dbReference>
<dbReference type="Proteomes" id="UP001642484">
    <property type="component" value="Unassembled WGS sequence"/>
</dbReference>
<dbReference type="SUPFAM" id="SSF52200">
    <property type="entry name" value="Toll/Interleukin receptor TIR domain"/>
    <property type="match status" value="1"/>
</dbReference>
<feature type="transmembrane region" description="Helical" evidence="1">
    <location>
        <begin position="446"/>
        <end position="465"/>
    </location>
</feature>
<evidence type="ECO:0000256" key="1">
    <source>
        <dbReference type="SAM" id="Phobius"/>
    </source>
</evidence>
<gene>
    <name evidence="2" type="ORF">CCMP2556_LOCUS10308</name>
</gene>
<evidence type="ECO:0008006" key="4">
    <source>
        <dbReference type="Google" id="ProtNLM"/>
    </source>
</evidence>
<evidence type="ECO:0000313" key="2">
    <source>
        <dbReference type="EMBL" id="CAK9011016.1"/>
    </source>
</evidence>